<gene>
    <name evidence="1" type="ORF">CEXT_657601</name>
</gene>
<organism evidence="1 2">
    <name type="scientific">Caerostris extrusa</name>
    <name type="common">Bark spider</name>
    <name type="synonym">Caerostris bankana</name>
    <dbReference type="NCBI Taxonomy" id="172846"/>
    <lineage>
        <taxon>Eukaryota</taxon>
        <taxon>Metazoa</taxon>
        <taxon>Ecdysozoa</taxon>
        <taxon>Arthropoda</taxon>
        <taxon>Chelicerata</taxon>
        <taxon>Arachnida</taxon>
        <taxon>Araneae</taxon>
        <taxon>Araneomorphae</taxon>
        <taxon>Entelegynae</taxon>
        <taxon>Araneoidea</taxon>
        <taxon>Araneidae</taxon>
        <taxon>Caerostris</taxon>
    </lineage>
</organism>
<evidence type="ECO:0000313" key="2">
    <source>
        <dbReference type="Proteomes" id="UP001054945"/>
    </source>
</evidence>
<evidence type="ECO:0000313" key="1">
    <source>
        <dbReference type="EMBL" id="GIX66613.1"/>
    </source>
</evidence>
<name>A0AAV4M2L5_CAEEX</name>
<accession>A0AAV4M2L5</accession>
<dbReference type="EMBL" id="BPLR01019328">
    <property type="protein sequence ID" value="GIX66613.1"/>
    <property type="molecule type" value="Genomic_DNA"/>
</dbReference>
<dbReference type="AlphaFoldDB" id="A0AAV4M2L5"/>
<sequence length="104" mass="12124">MVINNNHYLEYWPISCANMGSASYSQMQFEKRLSKVLSQKLVRYGRSFVQGRKRLQSCRTLRNFYSILSKRCTQNSTATFLVLKSLQYQWPNRGSTSSDSAQPR</sequence>
<comment type="caution">
    <text evidence="1">The sequence shown here is derived from an EMBL/GenBank/DDBJ whole genome shotgun (WGS) entry which is preliminary data.</text>
</comment>
<dbReference type="Proteomes" id="UP001054945">
    <property type="component" value="Unassembled WGS sequence"/>
</dbReference>
<reference evidence="1 2" key="1">
    <citation type="submission" date="2021-06" db="EMBL/GenBank/DDBJ databases">
        <title>Caerostris extrusa draft genome.</title>
        <authorList>
            <person name="Kono N."/>
            <person name="Arakawa K."/>
        </authorList>
    </citation>
    <scope>NUCLEOTIDE SEQUENCE [LARGE SCALE GENOMIC DNA]</scope>
</reference>
<keyword evidence="2" id="KW-1185">Reference proteome</keyword>
<protein>
    <submittedName>
        <fullName evidence="1">Uncharacterized protein</fullName>
    </submittedName>
</protein>
<proteinExistence type="predicted"/>